<evidence type="ECO:0000259" key="6">
    <source>
        <dbReference type="PROSITE" id="PS50977"/>
    </source>
</evidence>
<dbReference type="InterPro" id="IPR009057">
    <property type="entry name" value="Homeodomain-like_sf"/>
</dbReference>
<dbReference type="InterPro" id="IPR036271">
    <property type="entry name" value="Tet_transcr_reg_TetR-rel_C_sf"/>
</dbReference>
<dbReference type="Gene3D" id="1.10.357.10">
    <property type="entry name" value="Tetracycline Repressor, domain 2"/>
    <property type="match status" value="1"/>
</dbReference>
<evidence type="ECO:0000256" key="1">
    <source>
        <dbReference type="ARBA" id="ARBA00022491"/>
    </source>
</evidence>
<dbReference type="PANTHER" id="PTHR30055">
    <property type="entry name" value="HTH-TYPE TRANSCRIPTIONAL REGULATOR RUTR"/>
    <property type="match status" value="1"/>
</dbReference>
<protein>
    <recommendedName>
        <fullName evidence="6">HTH tetR-type domain-containing protein</fullName>
    </recommendedName>
</protein>
<evidence type="ECO:0000256" key="4">
    <source>
        <dbReference type="ARBA" id="ARBA00023163"/>
    </source>
</evidence>
<dbReference type="SUPFAM" id="SSF46689">
    <property type="entry name" value="Homeodomain-like"/>
    <property type="match status" value="1"/>
</dbReference>
<feature type="DNA-binding region" description="H-T-H motif" evidence="5">
    <location>
        <begin position="31"/>
        <end position="50"/>
    </location>
</feature>
<keyword evidence="8" id="KW-1185">Reference proteome</keyword>
<evidence type="ECO:0000256" key="5">
    <source>
        <dbReference type="PROSITE-ProRule" id="PRU00335"/>
    </source>
</evidence>
<dbReference type="AlphaFoldDB" id="A0A919JSG3"/>
<dbReference type="InterPro" id="IPR039538">
    <property type="entry name" value="BetI_C"/>
</dbReference>
<dbReference type="SUPFAM" id="SSF48498">
    <property type="entry name" value="Tetracyclin repressor-like, C-terminal domain"/>
    <property type="match status" value="1"/>
</dbReference>
<dbReference type="Pfam" id="PF13977">
    <property type="entry name" value="TetR_C_6"/>
    <property type="match status" value="1"/>
</dbReference>
<comment type="caution">
    <text evidence="7">The sequence shown here is derived from an EMBL/GenBank/DDBJ whole genome shotgun (WGS) entry which is preliminary data.</text>
</comment>
<evidence type="ECO:0000313" key="7">
    <source>
        <dbReference type="EMBL" id="GIE92547.1"/>
    </source>
</evidence>
<dbReference type="InterPro" id="IPR050109">
    <property type="entry name" value="HTH-type_TetR-like_transc_reg"/>
</dbReference>
<sequence length="197" mass="20998">MPKVVDRDQERRAIGAALLALAAERGLDAVSVRTVAARAGRSAGAVQKYFRTKNEMLGLALELVAERTEQRLDEVDRSGTPVQVLRRLVLATLPLDPERRAEALVWAAFAVAAVHHPEFADVLRQVDDAVSADLARWLAGRTDDPQRAADAVLAISDGLTLRLLYAPETAADLLPALDVTLAALLNAETTPPAPGGG</sequence>
<evidence type="ECO:0000313" key="8">
    <source>
        <dbReference type="Proteomes" id="UP000636960"/>
    </source>
</evidence>
<evidence type="ECO:0000256" key="3">
    <source>
        <dbReference type="ARBA" id="ARBA00023125"/>
    </source>
</evidence>
<dbReference type="RefSeq" id="WP_203778322.1">
    <property type="nucleotide sequence ID" value="NZ_BOMV01000001.1"/>
</dbReference>
<dbReference type="Proteomes" id="UP000636960">
    <property type="component" value="Unassembled WGS sequence"/>
</dbReference>
<feature type="domain" description="HTH tetR-type" evidence="6">
    <location>
        <begin position="8"/>
        <end position="68"/>
    </location>
</feature>
<accession>A0A919JSG3</accession>
<evidence type="ECO:0000256" key="2">
    <source>
        <dbReference type="ARBA" id="ARBA00023015"/>
    </source>
</evidence>
<dbReference type="GO" id="GO:0000976">
    <property type="term" value="F:transcription cis-regulatory region binding"/>
    <property type="evidence" value="ECO:0007669"/>
    <property type="project" value="TreeGrafter"/>
</dbReference>
<reference evidence="7" key="1">
    <citation type="submission" date="2021-01" db="EMBL/GenBank/DDBJ databases">
        <title>Whole genome shotgun sequence of Actinoplanes rishiriensis NBRC 108556.</title>
        <authorList>
            <person name="Komaki H."/>
            <person name="Tamura T."/>
        </authorList>
    </citation>
    <scope>NUCLEOTIDE SEQUENCE</scope>
    <source>
        <strain evidence="7">NBRC 108556</strain>
    </source>
</reference>
<keyword evidence="3 5" id="KW-0238">DNA-binding</keyword>
<dbReference type="PROSITE" id="PS50977">
    <property type="entry name" value="HTH_TETR_2"/>
    <property type="match status" value="1"/>
</dbReference>
<gene>
    <name evidence="7" type="ORF">Ari01nite_00120</name>
</gene>
<name>A0A919JSG3_9ACTN</name>
<dbReference type="EMBL" id="BOMV01000001">
    <property type="protein sequence ID" value="GIE92547.1"/>
    <property type="molecule type" value="Genomic_DNA"/>
</dbReference>
<keyword evidence="1" id="KW-0678">Repressor</keyword>
<dbReference type="Pfam" id="PF00440">
    <property type="entry name" value="TetR_N"/>
    <property type="match status" value="1"/>
</dbReference>
<dbReference type="GO" id="GO:0003700">
    <property type="term" value="F:DNA-binding transcription factor activity"/>
    <property type="evidence" value="ECO:0007669"/>
    <property type="project" value="TreeGrafter"/>
</dbReference>
<dbReference type="PANTHER" id="PTHR30055:SF238">
    <property type="entry name" value="MYCOFACTOCIN BIOSYNTHESIS TRANSCRIPTIONAL REGULATOR MFTR-RELATED"/>
    <property type="match status" value="1"/>
</dbReference>
<proteinExistence type="predicted"/>
<keyword evidence="2" id="KW-0805">Transcription regulation</keyword>
<organism evidence="7 8">
    <name type="scientific">Paractinoplanes rishiriensis</name>
    <dbReference type="NCBI Taxonomy" id="1050105"/>
    <lineage>
        <taxon>Bacteria</taxon>
        <taxon>Bacillati</taxon>
        <taxon>Actinomycetota</taxon>
        <taxon>Actinomycetes</taxon>
        <taxon>Micromonosporales</taxon>
        <taxon>Micromonosporaceae</taxon>
        <taxon>Paractinoplanes</taxon>
    </lineage>
</organism>
<dbReference type="InterPro" id="IPR001647">
    <property type="entry name" value="HTH_TetR"/>
</dbReference>
<keyword evidence="4" id="KW-0804">Transcription</keyword>